<evidence type="ECO:0000259" key="1">
    <source>
        <dbReference type="Pfam" id="PF00188"/>
    </source>
</evidence>
<proteinExistence type="predicted"/>
<feature type="domain" description="SCP" evidence="1">
    <location>
        <begin position="103"/>
        <end position="205"/>
    </location>
</feature>
<comment type="caution">
    <text evidence="2">The sequence shown here is derived from an EMBL/GenBank/DDBJ whole genome shotgun (WGS) entry which is preliminary data.</text>
</comment>
<accession>K1XHM5</accession>
<gene>
    <name evidence="2" type="ORF">ACD_80C00166G0007</name>
</gene>
<dbReference type="EMBL" id="AMFJ01036173">
    <property type="protein sequence ID" value="EKD24746.1"/>
    <property type="molecule type" value="Genomic_DNA"/>
</dbReference>
<dbReference type="AlphaFoldDB" id="K1XHM5"/>
<dbReference type="PANTHER" id="PTHR31157:SF1">
    <property type="entry name" value="SCP DOMAIN-CONTAINING PROTEIN"/>
    <property type="match status" value="1"/>
</dbReference>
<dbReference type="Pfam" id="PF00188">
    <property type="entry name" value="CAP"/>
    <property type="match status" value="1"/>
</dbReference>
<sequence>MDKKNIHDDVSAEQTKPKKNKKAGFFLTTATIASLMANTLTYSPGYGQQDITWGLPKKNTTELVEKKDTLSYDEIKKYPVSWIVKEYGNEKAMEILQNCSLIELNKIRKANWVPPVALDEHLIKAAQKYAEEMDKNKRFSHISKNWANWEKRVKKAGYKWEYISENIWYNLNDIAYAFKSRTESSPHFHNMIDPKFKYVWIGVYDEYRVLSLWWR</sequence>
<dbReference type="PANTHER" id="PTHR31157">
    <property type="entry name" value="SCP DOMAIN-CONTAINING PROTEIN"/>
    <property type="match status" value="1"/>
</dbReference>
<dbReference type="InterPro" id="IPR035940">
    <property type="entry name" value="CAP_sf"/>
</dbReference>
<protein>
    <recommendedName>
        <fullName evidence="1">SCP domain-containing protein</fullName>
    </recommendedName>
</protein>
<organism evidence="2">
    <name type="scientific">uncultured bacterium</name>
    <name type="common">gcode 4</name>
    <dbReference type="NCBI Taxonomy" id="1234023"/>
    <lineage>
        <taxon>Bacteria</taxon>
        <taxon>environmental samples</taxon>
    </lineage>
</organism>
<evidence type="ECO:0000313" key="2">
    <source>
        <dbReference type="EMBL" id="EKD24746.1"/>
    </source>
</evidence>
<dbReference type="InterPro" id="IPR014044">
    <property type="entry name" value="CAP_dom"/>
</dbReference>
<dbReference type="Gene3D" id="3.40.33.10">
    <property type="entry name" value="CAP"/>
    <property type="match status" value="1"/>
</dbReference>
<dbReference type="SUPFAM" id="SSF55797">
    <property type="entry name" value="PR-1-like"/>
    <property type="match status" value="1"/>
</dbReference>
<name>K1XHM5_9BACT</name>
<dbReference type="CDD" id="cd05379">
    <property type="entry name" value="CAP_bacterial"/>
    <property type="match status" value="1"/>
</dbReference>
<reference evidence="2" key="1">
    <citation type="journal article" date="2012" name="Science">
        <title>Fermentation, hydrogen, and sulfur metabolism in multiple uncultivated bacterial phyla.</title>
        <authorList>
            <person name="Wrighton K.C."/>
            <person name="Thomas B.C."/>
            <person name="Sharon I."/>
            <person name="Miller C.S."/>
            <person name="Castelle C.J."/>
            <person name="VerBerkmoes N.C."/>
            <person name="Wilkins M.J."/>
            <person name="Hettich R.L."/>
            <person name="Lipton M.S."/>
            <person name="Williams K.H."/>
            <person name="Long P.E."/>
            <person name="Banfield J.F."/>
        </authorList>
    </citation>
    <scope>NUCLEOTIDE SEQUENCE [LARGE SCALE GENOMIC DNA]</scope>
</reference>